<evidence type="ECO:0000313" key="1">
    <source>
        <dbReference type="EMBL" id="OJJ39593.1"/>
    </source>
</evidence>
<dbReference type="GeneID" id="63746308"/>
<evidence type="ECO:0008006" key="3">
    <source>
        <dbReference type="Google" id="ProtNLM"/>
    </source>
</evidence>
<organism evidence="1 2">
    <name type="scientific">Aspergillus wentii DTO 134E9</name>
    <dbReference type="NCBI Taxonomy" id="1073089"/>
    <lineage>
        <taxon>Eukaryota</taxon>
        <taxon>Fungi</taxon>
        <taxon>Dikarya</taxon>
        <taxon>Ascomycota</taxon>
        <taxon>Pezizomycotina</taxon>
        <taxon>Eurotiomycetes</taxon>
        <taxon>Eurotiomycetidae</taxon>
        <taxon>Eurotiales</taxon>
        <taxon>Aspergillaceae</taxon>
        <taxon>Aspergillus</taxon>
        <taxon>Aspergillus subgen. Cremei</taxon>
    </lineage>
</organism>
<dbReference type="Proteomes" id="UP000184383">
    <property type="component" value="Unassembled WGS sequence"/>
</dbReference>
<proteinExistence type="predicted"/>
<dbReference type="InterPro" id="IPR036249">
    <property type="entry name" value="Thioredoxin-like_sf"/>
</dbReference>
<sequence length="110" mass="12575">MLHSTQDVDDITARVQKAGPKLVVVSFTDDISSPSLLLSDLVQLLDECYYHDNVLFITVDCDNAVKKIMSRKYRLADFPMSVFYKNEHEVGRIDAIGIADRLPKMIHKYK</sequence>
<accession>A0A1L9RXH0</accession>
<dbReference type="EMBL" id="KV878210">
    <property type="protein sequence ID" value="OJJ39593.1"/>
    <property type="molecule type" value="Genomic_DNA"/>
</dbReference>
<dbReference type="Gene3D" id="3.40.30.10">
    <property type="entry name" value="Glutaredoxin"/>
    <property type="match status" value="1"/>
</dbReference>
<dbReference type="AlphaFoldDB" id="A0A1L9RXH0"/>
<dbReference type="SUPFAM" id="SSF52833">
    <property type="entry name" value="Thioredoxin-like"/>
    <property type="match status" value="1"/>
</dbReference>
<reference evidence="2" key="1">
    <citation type="journal article" date="2017" name="Genome Biol.">
        <title>Comparative genomics reveals high biological diversity and specific adaptations in the industrially and medically important fungal genus Aspergillus.</title>
        <authorList>
            <person name="de Vries R.P."/>
            <person name="Riley R."/>
            <person name="Wiebenga A."/>
            <person name="Aguilar-Osorio G."/>
            <person name="Amillis S."/>
            <person name="Uchima C.A."/>
            <person name="Anderluh G."/>
            <person name="Asadollahi M."/>
            <person name="Askin M."/>
            <person name="Barry K."/>
            <person name="Battaglia E."/>
            <person name="Bayram O."/>
            <person name="Benocci T."/>
            <person name="Braus-Stromeyer S.A."/>
            <person name="Caldana C."/>
            <person name="Canovas D."/>
            <person name="Cerqueira G.C."/>
            <person name="Chen F."/>
            <person name="Chen W."/>
            <person name="Choi C."/>
            <person name="Clum A."/>
            <person name="Dos Santos R.A."/>
            <person name="Damasio A.R."/>
            <person name="Diallinas G."/>
            <person name="Emri T."/>
            <person name="Fekete E."/>
            <person name="Flipphi M."/>
            <person name="Freyberg S."/>
            <person name="Gallo A."/>
            <person name="Gournas C."/>
            <person name="Habgood R."/>
            <person name="Hainaut M."/>
            <person name="Harispe M.L."/>
            <person name="Henrissat B."/>
            <person name="Hilden K.S."/>
            <person name="Hope R."/>
            <person name="Hossain A."/>
            <person name="Karabika E."/>
            <person name="Karaffa L."/>
            <person name="Karanyi Z."/>
            <person name="Krasevec N."/>
            <person name="Kuo A."/>
            <person name="Kusch H."/>
            <person name="LaButti K."/>
            <person name="Lagendijk E.L."/>
            <person name="Lapidus A."/>
            <person name="Levasseur A."/>
            <person name="Lindquist E."/>
            <person name="Lipzen A."/>
            <person name="Logrieco A.F."/>
            <person name="MacCabe A."/>
            <person name="Maekelae M.R."/>
            <person name="Malavazi I."/>
            <person name="Melin P."/>
            <person name="Meyer V."/>
            <person name="Mielnichuk N."/>
            <person name="Miskei M."/>
            <person name="Molnar A.P."/>
            <person name="Mule G."/>
            <person name="Ngan C.Y."/>
            <person name="Orejas M."/>
            <person name="Orosz E."/>
            <person name="Ouedraogo J.P."/>
            <person name="Overkamp K.M."/>
            <person name="Park H.-S."/>
            <person name="Perrone G."/>
            <person name="Piumi F."/>
            <person name="Punt P.J."/>
            <person name="Ram A.F."/>
            <person name="Ramon A."/>
            <person name="Rauscher S."/>
            <person name="Record E."/>
            <person name="Riano-Pachon D.M."/>
            <person name="Robert V."/>
            <person name="Roehrig J."/>
            <person name="Ruller R."/>
            <person name="Salamov A."/>
            <person name="Salih N.S."/>
            <person name="Samson R.A."/>
            <person name="Sandor E."/>
            <person name="Sanguinetti M."/>
            <person name="Schuetze T."/>
            <person name="Sepcic K."/>
            <person name="Shelest E."/>
            <person name="Sherlock G."/>
            <person name="Sophianopoulou V."/>
            <person name="Squina F.M."/>
            <person name="Sun H."/>
            <person name="Susca A."/>
            <person name="Todd R.B."/>
            <person name="Tsang A."/>
            <person name="Unkles S.E."/>
            <person name="van de Wiele N."/>
            <person name="van Rossen-Uffink D."/>
            <person name="Oliveira J.V."/>
            <person name="Vesth T.C."/>
            <person name="Visser J."/>
            <person name="Yu J.-H."/>
            <person name="Zhou M."/>
            <person name="Andersen M.R."/>
            <person name="Archer D.B."/>
            <person name="Baker S.E."/>
            <person name="Benoit I."/>
            <person name="Brakhage A.A."/>
            <person name="Braus G.H."/>
            <person name="Fischer R."/>
            <person name="Frisvad J.C."/>
            <person name="Goldman G.H."/>
            <person name="Houbraken J."/>
            <person name="Oakley B."/>
            <person name="Pocsi I."/>
            <person name="Scazzocchio C."/>
            <person name="Seiboth B."/>
            <person name="vanKuyk P.A."/>
            <person name="Wortman J."/>
            <person name="Dyer P.S."/>
            <person name="Grigoriev I.V."/>
        </authorList>
    </citation>
    <scope>NUCLEOTIDE SEQUENCE [LARGE SCALE GENOMIC DNA]</scope>
    <source>
        <strain evidence="2">DTO 134E9</strain>
    </source>
</reference>
<gene>
    <name evidence="1" type="ORF">ASPWEDRAFT_169430</name>
</gene>
<keyword evidence="2" id="KW-1185">Reference proteome</keyword>
<dbReference type="VEuPathDB" id="FungiDB:ASPWEDRAFT_169430"/>
<name>A0A1L9RXH0_ASPWE</name>
<protein>
    <recommendedName>
        <fullName evidence="3">Thioredoxin domain-containing protein</fullName>
    </recommendedName>
</protein>
<dbReference type="RefSeq" id="XP_040693269.1">
    <property type="nucleotide sequence ID" value="XM_040830460.1"/>
</dbReference>
<evidence type="ECO:0000313" key="2">
    <source>
        <dbReference type="Proteomes" id="UP000184383"/>
    </source>
</evidence>